<gene>
    <name evidence="8" type="ORF">CK498_21295</name>
</gene>
<organism evidence="8 9">
    <name type="scientific">Halomonas salipaludis</name>
    <dbReference type="NCBI Taxonomy" id="2032625"/>
    <lineage>
        <taxon>Bacteria</taxon>
        <taxon>Pseudomonadati</taxon>
        <taxon>Pseudomonadota</taxon>
        <taxon>Gammaproteobacteria</taxon>
        <taxon>Oceanospirillales</taxon>
        <taxon>Halomonadaceae</taxon>
        <taxon>Halomonas</taxon>
    </lineage>
</organism>
<reference evidence="8 9" key="1">
    <citation type="submission" date="2017-08" db="EMBL/GenBank/DDBJ databases">
        <title>Halomonas alkalisoli sp. nov., isolated from saline alkaline soil.</title>
        <authorList>
            <person name="Wang D."/>
            <person name="Zhang G."/>
        </authorList>
    </citation>
    <scope>NUCLEOTIDE SEQUENCE [LARGE SCALE GENOMIC DNA]</scope>
    <source>
        <strain evidence="8 9">WRN001</strain>
    </source>
</reference>
<dbReference type="GO" id="GO:0004674">
    <property type="term" value="F:protein serine/threonine kinase activity"/>
    <property type="evidence" value="ECO:0007669"/>
    <property type="project" value="UniProtKB-KW"/>
</dbReference>
<keyword evidence="1 8" id="KW-0723">Serine/threonine-protein kinase</keyword>
<keyword evidence="6" id="KW-1133">Transmembrane helix</keyword>
<keyword evidence="4 8" id="KW-0418">Kinase</keyword>
<dbReference type="Pfam" id="PF00069">
    <property type="entry name" value="Pkinase"/>
    <property type="match status" value="1"/>
</dbReference>
<evidence type="ECO:0000313" key="9">
    <source>
        <dbReference type="Proteomes" id="UP000217771"/>
    </source>
</evidence>
<dbReference type="Gene3D" id="3.60.40.10">
    <property type="entry name" value="PPM-type phosphatase domain"/>
    <property type="match status" value="1"/>
</dbReference>
<keyword evidence="3" id="KW-0547">Nucleotide-binding</keyword>
<keyword evidence="5" id="KW-0067">ATP-binding</keyword>
<name>A0A2A2EQL6_9GAMM</name>
<evidence type="ECO:0000256" key="4">
    <source>
        <dbReference type="ARBA" id="ARBA00022777"/>
    </source>
</evidence>
<dbReference type="PANTHER" id="PTHR24351">
    <property type="entry name" value="RIBOSOMAL PROTEIN S6 KINASE"/>
    <property type="match status" value="1"/>
</dbReference>
<evidence type="ECO:0000256" key="3">
    <source>
        <dbReference type="ARBA" id="ARBA00022741"/>
    </source>
</evidence>
<keyword evidence="6" id="KW-0812">Transmembrane</keyword>
<dbReference type="Gene3D" id="1.10.510.10">
    <property type="entry name" value="Transferase(Phosphotransferase) domain 1"/>
    <property type="match status" value="1"/>
</dbReference>
<evidence type="ECO:0000256" key="5">
    <source>
        <dbReference type="ARBA" id="ARBA00022840"/>
    </source>
</evidence>
<evidence type="ECO:0000313" key="8">
    <source>
        <dbReference type="EMBL" id="PAU74662.1"/>
    </source>
</evidence>
<keyword evidence="9" id="KW-1185">Reference proteome</keyword>
<evidence type="ECO:0000256" key="2">
    <source>
        <dbReference type="ARBA" id="ARBA00022679"/>
    </source>
</evidence>
<dbReference type="PROSITE" id="PS50011">
    <property type="entry name" value="PROTEIN_KINASE_DOM"/>
    <property type="match status" value="1"/>
</dbReference>
<keyword evidence="2" id="KW-0808">Transferase</keyword>
<dbReference type="SUPFAM" id="SSF56112">
    <property type="entry name" value="Protein kinase-like (PK-like)"/>
    <property type="match status" value="1"/>
</dbReference>
<dbReference type="GO" id="GO:0005524">
    <property type="term" value="F:ATP binding"/>
    <property type="evidence" value="ECO:0007669"/>
    <property type="project" value="UniProtKB-KW"/>
</dbReference>
<evidence type="ECO:0000259" key="7">
    <source>
        <dbReference type="PROSITE" id="PS50011"/>
    </source>
</evidence>
<evidence type="ECO:0000256" key="1">
    <source>
        <dbReference type="ARBA" id="ARBA00022527"/>
    </source>
</evidence>
<feature type="transmembrane region" description="Helical" evidence="6">
    <location>
        <begin position="554"/>
        <end position="572"/>
    </location>
</feature>
<dbReference type="InterPro" id="IPR011009">
    <property type="entry name" value="Kinase-like_dom_sf"/>
</dbReference>
<dbReference type="SUPFAM" id="SSF81606">
    <property type="entry name" value="PP2C-like"/>
    <property type="match status" value="1"/>
</dbReference>
<keyword evidence="6" id="KW-0472">Membrane</keyword>
<dbReference type="AlphaFoldDB" id="A0A2A2EQL6"/>
<dbReference type="CDD" id="cd14014">
    <property type="entry name" value="STKc_PknB_like"/>
    <property type="match status" value="1"/>
</dbReference>
<dbReference type="EMBL" id="NSKB01000009">
    <property type="protein sequence ID" value="PAU74662.1"/>
    <property type="molecule type" value="Genomic_DNA"/>
</dbReference>
<dbReference type="OrthoDB" id="9801841at2"/>
<dbReference type="Proteomes" id="UP000217771">
    <property type="component" value="Unassembled WGS sequence"/>
</dbReference>
<proteinExistence type="predicted"/>
<dbReference type="InterPro" id="IPR036457">
    <property type="entry name" value="PPM-type-like_dom_sf"/>
</dbReference>
<sequence length="573" mass="64922">MGSELSLSIGQAFVAPERRHHRSSMSVRVPAEHTLLEAKGASALISDSSSRNAIAKQAGDLSVRGFLADYYSTPDHWDVKTSATRVLRALNGWCYSQSGHVQNGSYMASLSAMVYRGREGHLFHMGDTLVFRLRGAEFEQLSRDHVTDLGGYRYPSRALGLDGNIDIDYVSVPLKQGDIFLFTTQAVRGTLMPSDYVQLIRADASDLNAACERLADAALSRAQARGYGGEPFCFQLVRVDHLPETEQDHPGRLYGDLPVPPELAPGERLDGLEVQEVLSRTAQSRVYRVRDIYSEREMVMKAPSPELSSRNSYLEHFLLQQWVVERVNSPFVARVMESSRPRRYLYYLMAYVDGERLSDWSRRHPQASLAQRLDIARQLGKAVQALHRRDLLHQQIHPDNVLIDRHGQVVLADFSACRLREGDGHKHSRELARQLGLTEHSAPEYALDTDVGRRSDQYALASTVYWLLTGLLPYELPPHELRSHTGLEQMAYRSARTHNPEISPALDEALRRALDPQRALRFRRLSEFLYALRDPVGERRERTSPRLLKEPVNFWQGVAGILLLLLVLSWLLR</sequence>
<accession>A0A2A2EQL6</accession>
<comment type="caution">
    <text evidence="8">The sequence shown here is derived from an EMBL/GenBank/DDBJ whole genome shotgun (WGS) entry which is preliminary data.</text>
</comment>
<dbReference type="Gene3D" id="3.30.200.20">
    <property type="entry name" value="Phosphorylase Kinase, domain 1"/>
    <property type="match status" value="1"/>
</dbReference>
<dbReference type="InterPro" id="IPR000719">
    <property type="entry name" value="Prot_kinase_dom"/>
</dbReference>
<feature type="domain" description="Protein kinase" evidence="7">
    <location>
        <begin position="272"/>
        <end position="529"/>
    </location>
</feature>
<evidence type="ECO:0000256" key="6">
    <source>
        <dbReference type="SAM" id="Phobius"/>
    </source>
</evidence>
<dbReference type="SMART" id="SM00220">
    <property type="entry name" value="S_TKc"/>
    <property type="match status" value="1"/>
</dbReference>
<protein>
    <submittedName>
        <fullName evidence="8">Serine/threonine protein kinase</fullName>
    </submittedName>
</protein>